<sequence>MSLASDLDRFANKVKGRTRRIVQIAREEVQRSIVEGSSITGAPGQPVQFGALKGSWVPRFLGPHLWQTSTPLAYGPVIEDLIGRFGAITIRSVVGGGHSVKLTRAGWQGIEDHGDLLAAVYG</sequence>
<reference evidence="1" key="1">
    <citation type="journal article" date="2015" name="Nature">
        <title>Complex archaea that bridge the gap between prokaryotes and eukaryotes.</title>
        <authorList>
            <person name="Spang A."/>
            <person name="Saw J.H."/>
            <person name="Jorgensen S.L."/>
            <person name="Zaremba-Niedzwiedzka K."/>
            <person name="Martijn J."/>
            <person name="Lind A.E."/>
            <person name="van Eijk R."/>
            <person name="Schleper C."/>
            <person name="Guy L."/>
            <person name="Ettema T.J."/>
        </authorList>
    </citation>
    <scope>NUCLEOTIDE SEQUENCE</scope>
</reference>
<evidence type="ECO:0008006" key="2">
    <source>
        <dbReference type="Google" id="ProtNLM"/>
    </source>
</evidence>
<name>A0A0F9D6U7_9ZZZZ</name>
<accession>A0A0F9D6U7</accession>
<dbReference type="EMBL" id="LAZR01030216">
    <property type="protein sequence ID" value="KKL57284.1"/>
    <property type="molecule type" value="Genomic_DNA"/>
</dbReference>
<gene>
    <name evidence="1" type="ORF">LCGC14_2236920</name>
</gene>
<proteinExistence type="predicted"/>
<organism evidence="1">
    <name type="scientific">marine sediment metagenome</name>
    <dbReference type="NCBI Taxonomy" id="412755"/>
    <lineage>
        <taxon>unclassified sequences</taxon>
        <taxon>metagenomes</taxon>
        <taxon>ecological metagenomes</taxon>
    </lineage>
</organism>
<evidence type="ECO:0000313" key="1">
    <source>
        <dbReference type="EMBL" id="KKL57284.1"/>
    </source>
</evidence>
<dbReference type="AlphaFoldDB" id="A0A0F9D6U7"/>
<protein>
    <recommendedName>
        <fullName evidence="2">HK97 gp10 family phage protein</fullName>
    </recommendedName>
</protein>
<comment type="caution">
    <text evidence="1">The sequence shown here is derived from an EMBL/GenBank/DDBJ whole genome shotgun (WGS) entry which is preliminary data.</text>
</comment>